<evidence type="ECO:0000313" key="11">
    <source>
        <dbReference type="Proteomes" id="UP001269375"/>
    </source>
</evidence>
<evidence type="ECO:0000256" key="4">
    <source>
        <dbReference type="ARBA" id="ARBA00022573"/>
    </source>
</evidence>
<comment type="similarity">
    <text evidence="2 7">Belongs to the CobB/CobQ family. CobQ subfamily.</text>
</comment>
<dbReference type="Gene3D" id="3.40.50.880">
    <property type="match status" value="1"/>
</dbReference>
<evidence type="ECO:0000256" key="3">
    <source>
        <dbReference type="ARBA" id="ARBA00019833"/>
    </source>
</evidence>
<evidence type="ECO:0000259" key="8">
    <source>
        <dbReference type="Pfam" id="PF01656"/>
    </source>
</evidence>
<comment type="function">
    <text evidence="6 7">Catalyzes amidations at positions B, D, E, and G on adenosylcobyrinic A,C-diamide. NH(2) groups are provided by glutamine, and one molecule of ATP is hydrogenolyzed for each amidation.</text>
</comment>
<dbReference type="EMBL" id="JARWAO010000006">
    <property type="protein sequence ID" value="MDR5896809.1"/>
    <property type="molecule type" value="Genomic_DNA"/>
</dbReference>
<dbReference type="CDD" id="cd05389">
    <property type="entry name" value="CobQ_N"/>
    <property type="match status" value="1"/>
</dbReference>
<dbReference type="InterPro" id="IPR004459">
    <property type="entry name" value="CobQ_synth"/>
</dbReference>
<dbReference type="NCBIfam" id="NF001989">
    <property type="entry name" value="PRK00784.1"/>
    <property type="match status" value="1"/>
</dbReference>
<dbReference type="Pfam" id="PF01656">
    <property type="entry name" value="CbiA"/>
    <property type="match status" value="1"/>
</dbReference>
<accession>A0ABU1GXN1</accession>
<keyword evidence="4 7" id="KW-0169">Cobalamin biosynthesis</keyword>
<evidence type="ECO:0000256" key="2">
    <source>
        <dbReference type="ARBA" id="ARBA00006205"/>
    </source>
</evidence>
<dbReference type="SUPFAM" id="SSF52317">
    <property type="entry name" value="Class I glutamine amidotransferase-like"/>
    <property type="match status" value="1"/>
</dbReference>
<dbReference type="SUPFAM" id="SSF52540">
    <property type="entry name" value="P-loop containing nucleoside triphosphate hydrolases"/>
    <property type="match status" value="1"/>
</dbReference>
<feature type="active site" evidence="7">
    <location>
        <position position="439"/>
    </location>
</feature>
<dbReference type="HAMAP" id="MF_00028">
    <property type="entry name" value="CobQ"/>
    <property type="match status" value="1"/>
</dbReference>
<evidence type="ECO:0000313" key="10">
    <source>
        <dbReference type="EMBL" id="MDR5896809.1"/>
    </source>
</evidence>
<gene>
    <name evidence="7" type="primary">cobQ</name>
    <name evidence="10" type="ORF">QC825_12055</name>
</gene>
<dbReference type="Gene3D" id="3.40.50.300">
    <property type="entry name" value="P-loop containing nucleotide triphosphate hydrolases"/>
    <property type="match status" value="1"/>
</dbReference>
<evidence type="ECO:0000259" key="9">
    <source>
        <dbReference type="Pfam" id="PF07685"/>
    </source>
</evidence>
<dbReference type="InterPro" id="IPR011698">
    <property type="entry name" value="GATase_3"/>
</dbReference>
<comment type="caution">
    <text evidence="10">The sequence shown here is derived from an EMBL/GenBank/DDBJ whole genome shotgun (WGS) entry which is preliminary data.</text>
</comment>
<dbReference type="PROSITE" id="PS51274">
    <property type="entry name" value="GATASE_COBBQ"/>
    <property type="match status" value="1"/>
</dbReference>
<dbReference type="InterPro" id="IPR033949">
    <property type="entry name" value="CobQ_GATase1"/>
</dbReference>
<feature type="active site" description="Nucleophile" evidence="7">
    <location>
        <position position="342"/>
    </location>
</feature>
<reference evidence="10 11" key="1">
    <citation type="submission" date="2023-04" db="EMBL/GenBank/DDBJ databases">
        <title>A long-awaited taxogenomic arrangement of the family Halomonadaceae.</title>
        <authorList>
            <person name="De La Haba R."/>
            <person name="Chuvochina M."/>
            <person name="Wittouck S."/>
            <person name="Arahal D.R."/>
            <person name="Sanchez-Porro C."/>
            <person name="Hugenholtz P."/>
            <person name="Ventosa A."/>
        </authorList>
    </citation>
    <scope>NUCLEOTIDE SEQUENCE [LARGE SCALE GENOMIC DNA]</scope>
    <source>
        <strain evidence="10 11">DSM 22428</strain>
    </source>
</reference>
<feature type="domain" description="CobQ/CobB/MinD/ParA nucleotide binding" evidence="8">
    <location>
        <begin position="16"/>
        <end position="247"/>
    </location>
</feature>
<dbReference type="Pfam" id="PF07685">
    <property type="entry name" value="GATase_3"/>
    <property type="match status" value="1"/>
</dbReference>
<sequence length="495" mass="53890">MTYPLPRHTFKATRSLMIQGTTSDAGKSAIVTALCRLYRDLGVRVAPFKSQNMALNSAVTLDQGEIGRAQAVQAFAAGIEPTTDMNPVLLKPNSDLGAQVIVHGRAIGNMDARTYHRHKPALLEDVVDAHTRLAAEFDAVFIEGAGSAGEVNLREHDIANMGLAEAIDCPVVIVADIDRGGVFAHLLGTLDVLAASEQARVVGFIINRFRGDIRLLEPGLEWLEQRTGRPVLAVLPYLDNLHIEAEDGLSRGGNSGDEQRALQVAVPLLPKISNHTDLDPLRRHPDVAVTYCDHPDQIGRADLIILPGSKNVRSDLAWLKQRGFDRLIERHLRYKGKVLGICGGYQMLGQWIHDPEGVEDSTGSSEGLGWFAMHTVLTGDKTLTRVKGTLSLGGAVEGYEIHVGRSTHSAAHTSLVSLADQKEDGVISDDGQLAGSYLHGLFDHPEALASLLKWAGLDAPATFNYQTERDEHITRLSQALDRAWPEAKHYITPRT</sequence>
<dbReference type="PANTHER" id="PTHR21343">
    <property type="entry name" value="DETHIOBIOTIN SYNTHETASE"/>
    <property type="match status" value="1"/>
</dbReference>
<feature type="domain" description="CobB/CobQ-like glutamine amidotransferase" evidence="9">
    <location>
        <begin position="263"/>
        <end position="445"/>
    </location>
</feature>
<proteinExistence type="inferred from homology"/>
<dbReference type="InterPro" id="IPR047045">
    <property type="entry name" value="CobQ_N"/>
</dbReference>
<evidence type="ECO:0000256" key="6">
    <source>
        <dbReference type="ARBA" id="ARBA00025166"/>
    </source>
</evidence>
<evidence type="ECO:0000256" key="5">
    <source>
        <dbReference type="ARBA" id="ARBA00022962"/>
    </source>
</evidence>
<organism evidence="10 11">
    <name type="scientific">Larsenimonas suaedae</name>
    <dbReference type="NCBI Taxonomy" id="1851019"/>
    <lineage>
        <taxon>Bacteria</taxon>
        <taxon>Pseudomonadati</taxon>
        <taxon>Pseudomonadota</taxon>
        <taxon>Gammaproteobacteria</taxon>
        <taxon>Oceanospirillales</taxon>
        <taxon>Halomonadaceae</taxon>
        <taxon>Larsenimonas</taxon>
    </lineage>
</organism>
<evidence type="ECO:0000256" key="7">
    <source>
        <dbReference type="HAMAP-Rule" id="MF_00028"/>
    </source>
</evidence>
<protein>
    <recommendedName>
        <fullName evidence="3 7">Cobyric acid synthase</fullName>
    </recommendedName>
</protein>
<keyword evidence="5 7" id="KW-0315">Glutamine amidotransferase</keyword>
<evidence type="ECO:0000256" key="1">
    <source>
        <dbReference type="ARBA" id="ARBA00004953"/>
    </source>
</evidence>
<dbReference type="InterPro" id="IPR029062">
    <property type="entry name" value="Class_I_gatase-like"/>
</dbReference>
<dbReference type="RefSeq" id="WP_251590303.1">
    <property type="nucleotide sequence ID" value="NZ_JAMLJI010000001.1"/>
</dbReference>
<dbReference type="InterPro" id="IPR002586">
    <property type="entry name" value="CobQ/CobB/MinD/ParA_Nub-bd_dom"/>
</dbReference>
<dbReference type="NCBIfam" id="TIGR00313">
    <property type="entry name" value="cobQ"/>
    <property type="match status" value="1"/>
</dbReference>
<dbReference type="CDD" id="cd01750">
    <property type="entry name" value="GATase1_CobQ"/>
    <property type="match status" value="1"/>
</dbReference>
<comment type="pathway">
    <text evidence="1 7">Cofactor biosynthesis; adenosylcobalamin biosynthesis.</text>
</comment>
<name>A0ABU1GXN1_9GAMM</name>
<dbReference type="Proteomes" id="UP001269375">
    <property type="component" value="Unassembled WGS sequence"/>
</dbReference>
<dbReference type="PANTHER" id="PTHR21343:SF1">
    <property type="entry name" value="COBYRIC ACID SYNTHASE"/>
    <property type="match status" value="1"/>
</dbReference>
<dbReference type="InterPro" id="IPR027417">
    <property type="entry name" value="P-loop_NTPase"/>
</dbReference>
<keyword evidence="11" id="KW-1185">Reference proteome</keyword>